<dbReference type="SUPFAM" id="SSF54001">
    <property type="entry name" value="Cysteine proteinases"/>
    <property type="match status" value="1"/>
</dbReference>
<evidence type="ECO:0000256" key="1">
    <source>
        <dbReference type="ARBA" id="ARBA00007365"/>
    </source>
</evidence>
<dbReference type="Gene3D" id="2.40.100.10">
    <property type="entry name" value="Cyclophilin-like"/>
    <property type="match status" value="1"/>
</dbReference>
<dbReference type="EC" id="5.2.1.8" evidence="2"/>
<keyword evidence="6" id="KW-0732">Signal</keyword>
<evidence type="ECO:0000313" key="9">
    <source>
        <dbReference type="Proteomes" id="UP000290849"/>
    </source>
</evidence>
<proteinExistence type="inferred from homology"/>
<feature type="domain" description="PPIase cyclophilin-type" evidence="7">
    <location>
        <begin position="38"/>
        <end position="189"/>
    </location>
</feature>
<protein>
    <recommendedName>
        <fullName evidence="2">peptidylprolyl isomerase</fullName>
        <ecNumber evidence="2">5.2.1.8</ecNumber>
    </recommendedName>
</protein>
<accession>A0A4Q1HD87</accession>
<dbReference type="InterPro" id="IPR029000">
    <property type="entry name" value="Cyclophilin-like_dom_sf"/>
</dbReference>
<dbReference type="PRINTS" id="PR00153">
    <property type="entry name" value="CSAPPISMRASE"/>
</dbReference>
<dbReference type="EMBL" id="PYAL01000009">
    <property type="protein sequence ID" value="RXN83754.1"/>
    <property type="molecule type" value="Genomic_DNA"/>
</dbReference>
<evidence type="ECO:0000256" key="5">
    <source>
        <dbReference type="SAM" id="MobiDB-lite"/>
    </source>
</evidence>
<feature type="chain" id="PRO_5020846281" description="peptidylprolyl isomerase" evidence="6">
    <location>
        <begin position="25"/>
        <end position="572"/>
    </location>
</feature>
<dbReference type="Proteomes" id="UP000290849">
    <property type="component" value="Unassembled WGS sequence"/>
</dbReference>
<dbReference type="SUPFAM" id="SSF50891">
    <property type="entry name" value="Cyclophilin-like"/>
    <property type="match status" value="1"/>
</dbReference>
<evidence type="ECO:0000256" key="4">
    <source>
        <dbReference type="ARBA" id="ARBA00023235"/>
    </source>
</evidence>
<keyword evidence="4" id="KW-0413">Isomerase</keyword>
<dbReference type="Pfam" id="PF00160">
    <property type="entry name" value="Pro_isomerase"/>
    <property type="match status" value="1"/>
</dbReference>
<comment type="similarity">
    <text evidence="1">Belongs to the cyclophilin-type PPIase family.</text>
</comment>
<feature type="region of interest" description="Disordered" evidence="5">
    <location>
        <begin position="203"/>
        <end position="227"/>
    </location>
</feature>
<dbReference type="AlphaFoldDB" id="A0A4Q1HD87"/>
<evidence type="ECO:0000313" key="8">
    <source>
        <dbReference type="EMBL" id="RXN83754.1"/>
    </source>
</evidence>
<reference evidence="8 9" key="1">
    <citation type="journal article" date="2017" name="Int. J. Syst. Evol. Microbiol.">
        <title>Achromobacter aloeverae sp. nov., isolated from the root of Aloe vera (L.) Burm.f.</title>
        <authorList>
            <person name="Kuncharoen N."/>
            <person name="Muramatsu Y."/>
            <person name="Shibata C."/>
            <person name="Kamakura Y."/>
            <person name="Nakagawa Y."/>
            <person name="Tanasupawat S."/>
        </authorList>
    </citation>
    <scope>NUCLEOTIDE SEQUENCE [LARGE SCALE GENOMIC DNA]</scope>
    <source>
        <strain evidence="8 9">AVA-1</strain>
    </source>
</reference>
<gene>
    <name evidence="8" type="ORF">C7R54_26145</name>
</gene>
<dbReference type="CDD" id="cd01920">
    <property type="entry name" value="cyclophilin_EcCYP_like"/>
    <property type="match status" value="1"/>
</dbReference>
<dbReference type="GO" id="GO:0003755">
    <property type="term" value="F:peptidyl-prolyl cis-trans isomerase activity"/>
    <property type="evidence" value="ECO:0007669"/>
    <property type="project" value="UniProtKB-KW"/>
</dbReference>
<evidence type="ECO:0000256" key="2">
    <source>
        <dbReference type="ARBA" id="ARBA00013194"/>
    </source>
</evidence>
<evidence type="ECO:0000256" key="3">
    <source>
        <dbReference type="ARBA" id="ARBA00023110"/>
    </source>
</evidence>
<dbReference type="PANTHER" id="PTHR43246">
    <property type="entry name" value="PEPTIDYL-PROLYL CIS-TRANS ISOMERASE CYP38, CHLOROPLASTIC"/>
    <property type="match status" value="1"/>
</dbReference>
<feature type="signal peptide" evidence="6">
    <location>
        <begin position="1"/>
        <end position="24"/>
    </location>
</feature>
<dbReference type="Gene3D" id="3.90.70.10">
    <property type="entry name" value="Cysteine proteinases"/>
    <property type="match status" value="1"/>
</dbReference>
<dbReference type="InterPro" id="IPR020892">
    <property type="entry name" value="Cyclophilin-type_PPIase_CS"/>
</dbReference>
<organism evidence="8 9">
    <name type="scientific">Achromobacter aloeverae</name>
    <dbReference type="NCBI Taxonomy" id="1750518"/>
    <lineage>
        <taxon>Bacteria</taxon>
        <taxon>Pseudomonadati</taxon>
        <taxon>Pseudomonadota</taxon>
        <taxon>Betaproteobacteria</taxon>
        <taxon>Burkholderiales</taxon>
        <taxon>Alcaligenaceae</taxon>
        <taxon>Achromobacter</taxon>
    </lineage>
</organism>
<sequence length="572" mass="62086">MKKVLLLAAWIMGLMLGASLQAQTAPAPPRVKIATSQGDIVVELYPDKAPRTVENFLQYVKSGFYNGTVFHRVIPGFMIQGGGYDGALVEKRTRGPIPLEAGSGLRNLRGTLAAARTANPNSATSQFYINLVDNPSLDAPKPDGHGYAVFGRVVNGMDVVDRVASSPTRTVGMYANVPVQAITVASMNIDVPAPLISARLRQDEPGADEPAAPTRKPEPVAPPGDDAGVYGFETVPANAIDKGEVCQVRNMPPLMHQGTLGICFAAAASTLLTAENCRALKEDCQRVTRDKMFSVIALSADGAAQDQGGDLPSINMGGSTAAVLQEIAYNKGQAPSEECASLDDATKKIGGAEVALETQLRFWNWLEQEYRRQHAVVTKCEACFLADYPRSELRRKLTESLNMTVADKDVAAGLALPDYRGFIMKILINKRCRRLSTAVQFENMYNVKVKLYPEQPKGKGNYKQAIAYIKEALLDQRPLALGNVCMDKAPSASKCKNLHGVVIAGYKQVCDPSGKRCADALRVINSWGQGWQAEHNDGWVYAKPLLDRTFYTQATLSWFAERGRSETASSNR</sequence>
<dbReference type="PROSITE" id="PS00170">
    <property type="entry name" value="CSA_PPIASE_1"/>
    <property type="match status" value="1"/>
</dbReference>
<comment type="caution">
    <text evidence="8">The sequence shown here is derived from an EMBL/GenBank/DDBJ whole genome shotgun (WGS) entry which is preliminary data.</text>
</comment>
<evidence type="ECO:0000259" key="7">
    <source>
        <dbReference type="PROSITE" id="PS50072"/>
    </source>
</evidence>
<keyword evidence="9" id="KW-1185">Reference proteome</keyword>
<dbReference type="InterPro" id="IPR038765">
    <property type="entry name" value="Papain-like_cys_pep_sf"/>
</dbReference>
<name>A0A4Q1HD87_9BURK</name>
<dbReference type="PROSITE" id="PS50072">
    <property type="entry name" value="CSA_PPIASE_2"/>
    <property type="match status" value="1"/>
</dbReference>
<dbReference type="GO" id="GO:0006457">
    <property type="term" value="P:protein folding"/>
    <property type="evidence" value="ECO:0007669"/>
    <property type="project" value="InterPro"/>
</dbReference>
<dbReference type="InterPro" id="IPR002130">
    <property type="entry name" value="Cyclophilin-type_PPIase_dom"/>
</dbReference>
<keyword evidence="3" id="KW-0697">Rotamase</keyword>
<dbReference type="RefSeq" id="WP_129153864.1">
    <property type="nucleotide sequence ID" value="NZ_JBHSDO010000015.1"/>
</dbReference>
<evidence type="ECO:0000256" key="6">
    <source>
        <dbReference type="SAM" id="SignalP"/>
    </source>
</evidence>
<dbReference type="OrthoDB" id="9807797at2"/>
<dbReference type="InterPro" id="IPR044665">
    <property type="entry name" value="E_coli_cyclophilin_A-like"/>
</dbReference>